<evidence type="ECO:0000259" key="5">
    <source>
        <dbReference type="Pfam" id="PF16363"/>
    </source>
</evidence>
<evidence type="ECO:0000313" key="6">
    <source>
        <dbReference type="EMBL" id="MEA5390269.1"/>
    </source>
</evidence>
<dbReference type="RefSeq" id="WP_323304357.1">
    <property type="nucleotide sequence ID" value="NZ_JAYGHX010000001.1"/>
</dbReference>
<dbReference type="EC" id="4.2.1.47" evidence="3"/>
<comment type="caution">
    <text evidence="6">The sequence shown here is derived from an EMBL/GenBank/DDBJ whole genome shotgun (WGS) entry which is preliminary data.</text>
</comment>
<evidence type="ECO:0000256" key="3">
    <source>
        <dbReference type="ARBA" id="ARBA00011989"/>
    </source>
</evidence>
<feature type="domain" description="NAD(P)-binding" evidence="5">
    <location>
        <begin position="6"/>
        <end position="265"/>
    </location>
</feature>
<dbReference type="Proteomes" id="UP001304461">
    <property type="component" value="Unassembled WGS sequence"/>
</dbReference>
<evidence type="ECO:0000313" key="7">
    <source>
        <dbReference type="Proteomes" id="UP001304461"/>
    </source>
</evidence>
<organism evidence="6 7">
    <name type="scientific">Cyanobium gracile UHCC 0139</name>
    <dbReference type="NCBI Taxonomy" id="3110308"/>
    <lineage>
        <taxon>Bacteria</taxon>
        <taxon>Bacillati</taxon>
        <taxon>Cyanobacteriota</taxon>
        <taxon>Cyanophyceae</taxon>
        <taxon>Synechococcales</taxon>
        <taxon>Prochlorococcaceae</taxon>
        <taxon>Cyanobium</taxon>
    </lineage>
</organism>
<keyword evidence="7" id="KW-1185">Reference proteome</keyword>
<dbReference type="InterPro" id="IPR006368">
    <property type="entry name" value="GDP_Man_deHydtase"/>
</dbReference>
<evidence type="ECO:0000256" key="1">
    <source>
        <dbReference type="ARBA" id="ARBA00001937"/>
    </source>
</evidence>
<dbReference type="PANTHER" id="PTHR43715">
    <property type="entry name" value="GDP-MANNOSE 4,6-DEHYDRATASE"/>
    <property type="match status" value="1"/>
</dbReference>
<sequence length="309" mass="34654">MTRSIVLGVAGQDGSILAEELVTSGREVLGLGRRETFPYPIDSPLFAYRQLDLSESEELDSCLRDFQPDEVFHVAAVHGSAGFPYEEVWGNALDVNTKSLHRVLEYARLQQPQLRVFYASSAKIFGSALRGRVDLSTPRDGSCLYSITKKASGQLASYYEQAHGIKTTVAILFNHESERRPSSFFIPKICKAVRCSLANPQYREPLQTLSFHCDWSSARDFMRMAIHAVEAAYGGEMIFASGTTWHGRDFVQQLFARYGLDYARHVDAPEIVDSPYFEVDLVDTLRQIDVGPREDILTLCDRLIAQSLA</sequence>
<name>A0ABU5RR63_9CYAN</name>
<dbReference type="PANTHER" id="PTHR43715:SF1">
    <property type="entry name" value="GDP-MANNOSE 4,6 DEHYDRATASE"/>
    <property type="match status" value="1"/>
</dbReference>
<dbReference type="Pfam" id="PF16363">
    <property type="entry name" value="GDP_Man_Dehyd"/>
    <property type="match status" value="1"/>
</dbReference>
<gene>
    <name evidence="6" type="ORF">VB738_03240</name>
</gene>
<keyword evidence="4 6" id="KW-0456">Lyase</keyword>
<dbReference type="GO" id="GO:0008446">
    <property type="term" value="F:GDP-mannose 4,6-dehydratase activity"/>
    <property type="evidence" value="ECO:0007669"/>
    <property type="project" value="UniProtKB-EC"/>
</dbReference>
<dbReference type="InterPro" id="IPR036291">
    <property type="entry name" value="NAD(P)-bd_dom_sf"/>
</dbReference>
<evidence type="ECO:0000256" key="4">
    <source>
        <dbReference type="ARBA" id="ARBA00023239"/>
    </source>
</evidence>
<dbReference type="EMBL" id="JAYGHX010000001">
    <property type="protein sequence ID" value="MEA5390269.1"/>
    <property type="molecule type" value="Genomic_DNA"/>
</dbReference>
<evidence type="ECO:0000256" key="2">
    <source>
        <dbReference type="ARBA" id="ARBA00009263"/>
    </source>
</evidence>
<dbReference type="Gene3D" id="3.90.25.10">
    <property type="entry name" value="UDP-galactose 4-epimerase, domain 1"/>
    <property type="match status" value="1"/>
</dbReference>
<comment type="similarity">
    <text evidence="2">Belongs to the NAD(P)-dependent epimerase/dehydratase family. GDP-mannose 4,6-dehydratase subfamily.</text>
</comment>
<dbReference type="InterPro" id="IPR016040">
    <property type="entry name" value="NAD(P)-bd_dom"/>
</dbReference>
<dbReference type="SUPFAM" id="SSF51735">
    <property type="entry name" value="NAD(P)-binding Rossmann-fold domains"/>
    <property type="match status" value="1"/>
</dbReference>
<reference evidence="6 7" key="1">
    <citation type="submission" date="2023-12" db="EMBL/GenBank/DDBJ databases">
        <title>Baltic Sea Cyanobacteria.</title>
        <authorList>
            <person name="Delbaje E."/>
            <person name="Fewer D.P."/>
            <person name="Shishido T.K."/>
        </authorList>
    </citation>
    <scope>NUCLEOTIDE SEQUENCE [LARGE SCALE GENOMIC DNA]</scope>
    <source>
        <strain evidence="6 7">UHCC 0139</strain>
    </source>
</reference>
<accession>A0ABU5RR63</accession>
<protein>
    <recommendedName>
        <fullName evidence="3">GDP-mannose 4,6-dehydratase</fullName>
        <ecNumber evidence="3">4.2.1.47</ecNumber>
    </recommendedName>
</protein>
<comment type="cofactor">
    <cofactor evidence="1">
        <name>NADP(+)</name>
        <dbReference type="ChEBI" id="CHEBI:58349"/>
    </cofactor>
</comment>
<proteinExistence type="inferred from homology"/>
<dbReference type="Gene3D" id="3.40.50.720">
    <property type="entry name" value="NAD(P)-binding Rossmann-like Domain"/>
    <property type="match status" value="1"/>
</dbReference>